<dbReference type="EMBL" id="KI663873">
    <property type="protein sequence ID" value="ETN72548.1"/>
    <property type="molecule type" value="Genomic_DNA"/>
</dbReference>
<evidence type="ECO:0000313" key="2">
    <source>
        <dbReference type="Proteomes" id="UP000053676"/>
    </source>
</evidence>
<proteinExistence type="predicted"/>
<keyword evidence="2" id="KW-1185">Reference proteome</keyword>
<reference evidence="2" key="1">
    <citation type="journal article" date="2014" name="Nat. Genet.">
        <title>Genome of the human hookworm Necator americanus.</title>
        <authorList>
            <person name="Tang Y.T."/>
            <person name="Gao X."/>
            <person name="Rosa B.A."/>
            <person name="Abubucker S."/>
            <person name="Hallsworth-Pepin K."/>
            <person name="Martin J."/>
            <person name="Tyagi R."/>
            <person name="Heizer E."/>
            <person name="Zhang X."/>
            <person name="Bhonagiri-Palsikar V."/>
            <person name="Minx P."/>
            <person name="Warren W.C."/>
            <person name="Wang Q."/>
            <person name="Zhan B."/>
            <person name="Hotez P.J."/>
            <person name="Sternberg P.W."/>
            <person name="Dougall A."/>
            <person name="Gaze S.T."/>
            <person name="Mulvenna J."/>
            <person name="Sotillo J."/>
            <person name="Ranganathan S."/>
            <person name="Rabelo E.M."/>
            <person name="Wilson R.K."/>
            <person name="Felgner P.L."/>
            <person name="Bethony J."/>
            <person name="Hawdon J.M."/>
            <person name="Gasser R.B."/>
            <person name="Loukas A."/>
            <person name="Mitreva M."/>
        </authorList>
    </citation>
    <scope>NUCLEOTIDE SEQUENCE [LARGE SCALE GENOMIC DNA]</scope>
</reference>
<evidence type="ECO:0000313" key="1">
    <source>
        <dbReference type="EMBL" id="ETN72548.1"/>
    </source>
</evidence>
<protein>
    <submittedName>
        <fullName evidence="1">Uncharacterized protein</fullName>
    </submittedName>
</protein>
<accession>W2SSQ4</accession>
<organism evidence="1 2">
    <name type="scientific">Necator americanus</name>
    <name type="common">Human hookworm</name>
    <dbReference type="NCBI Taxonomy" id="51031"/>
    <lineage>
        <taxon>Eukaryota</taxon>
        <taxon>Metazoa</taxon>
        <taxon>Ecdysozoa</taxon>
        <taxon>Nematoda</taxon>
        <taxon>Chromadorea</taxon>
        <taxon>Rhabditida</taxon>
        <taxon>Rhabditina</taxon>
        <taxon>Rhabditomorpha</taxon>
        <taxon>Strongyloidea</taxon>
        <taxon>Ancylostomatidae</taxon>
        <taxon>Bunostominae</taxon>
        <taxon>Necator</taxon>
    </lineage>
</organism>
<dbReference type="Proteomes" id="UP000053676">
    <property type="component" value="Unassembled WGS sequence"/>
</dbReference>
<name>W2SSQ4_NECAM</name>
<dbReference type="AlphaFoldDB" id="W2SSQ4"/>
<gene>
    <name evidence="1" type="ORF">NECAME_04448</name>
</gene>
<dbReference type="KEGG" id="nai:NECAME_04448"/>
<sequence>MLHQLAWTVVLPFPEEESRGECVRHTLQKATLRSKNRSERQLIIFLECEEKQLCKLEWKANALLIYLWNKPLGTFRNHSQAWRWDLATSNTTSPPSIPLEFGFFQADAP</sequence>